<feature type="compositionally biased region" description="Basic residues" evidence="1">
    <location>
        <begin position="337"/>
        <end position="354"/>
    </location>
</feature>
<sequence>MVKGIDDLRVVDLKDELKSRGVQFESKMRKAHLKQLLETTMSESGLDSSLYDFEANKTISETPQKAATPTKRNDTPAVMTPRRSRRISGQSSDGEASDAESKPVRRKLLKNLESVQEEPEETLPETMTSTPSVRRSRRLSNQSVENDQEQEAQKLPSLPEAIVEEDEETEEKEKPDETISSNASSPIIKVNLKPSAIIIDSEQEPDVTEEEAVEPNVSEETGEAESPVENVEKKSTEEKKIDSTENQELEKKAQDKETEAEDLENTEGTPVNVKEAQESDETNDAIKSDGEEAENIADSCTKSDNDEISTPEDEGIHISEELNPAIFEALEKSENTRKRKIKWASKKRPAKKKLTAFPDDRGIHAMPSRFVDKIDSRCQSAVDFRNKMMGRHDQARMSKEKSLIQMIEKGQSKKMFKNSLKEKNRKIFQREKFERLKKERKEKKIQSSAKIAAKN</sequence>
<feature type="compositionally biased region" description="Polar residues" evidence="1">
    <location>
        <begin position="57"/>
        <end position="67"/>
    </location>
</feature>
<name>A0ABN7S2Q0_OIKDI</name>
<accession>A0ABN7S2Q0</accession>
<dbReference type="EMBL" id="OU015568">
    <property type="protein sequence ID" value="CAG5091370.1"/>
    <property type="molecule type" value="Genomic_DNA"/>
</dbReference>
<evidence type="ECO:0000313" key="3">
    <source>
        <dbReference type="Proteomes" id="UP001158576"/>
    </source>
</evidence>
<feature type="region of interest" description="Disordered" evidence="1">
    <location>
        <begin position="57"/>
        <end position="363"/>
    </location>
</feature>
<protein>
    <submittedName>
        <fullName evidence="2">Oidioi.mRNA.OKI2018_I69.PAR.g13012.t1.cds</fullName>
    </submittedName>
</protein>
<feature type="compositionally biased region" description="Basic and acidic residues" evidence="1">
    <location>
        <begin position="230"/>
        <end position="257"/>
    </location>
</feature>
<evidence type="ECO:0000256" key="1">
    <source>
        <dbReference type="SAM" id="MobiDB-lite"/>
    </source>
</evidence>
<keyword evidence="3" id="KW-1185">Reference proteome</keyword>
<feature type="compositionally biased region" description="Acidic residues" evidence="1">
    <location>
        <begin position="201"/>
        <end position="213"/>
    </location>
</feature>
<proteinExistence type="predicted"/>
<evidence type="ECO:0000313" key="2">
    <source>
        <dbReference type="EMBL" id="CAG5091370.1"/>
    </source>
</evidence>
<reference evidence="2 3" key="1">
    <citation type="submission" date="2021-04" db="EMBL/GenBank/DDBJ databases">
        <authorList>
            <person name="Bliznina A."/>
        </authorList>
    </citation>
    <scope>NUCLEOTIDE SEQUENCE [LARGE SCALE GENOMIC DNA]</scope>
</reference>
<dbReference type="Proteomes" id="UP001158576">
    <property type="component" value="Chromosome PAR"/>
</dbReference>
<gene>
    <name evidence="2" type="ORF">OKIOD_LOCUS4570</name>
</gene>
<organism evidence="2 3">
    <name type="scientific">Oikopleura dioica</name>
    <name type="common">Tunicate</name>
    <dbReference type="NCBI Taxonomy" id="34765"/>
    <lineage>
        <taxon>Eukaryota</taxon>
        <taxon>Metazoa</taxon>
        <taxon>Chordata</taxon>
        <taxon>Tunicata</taxon>
        <taxon>Appendicularia</taxon>
        <taxon>Copelata</taxon>
        <taxon>Oikopleuridae</taxon>
        <taxon>Oikopleura</taxon>
    </lineage>
</organism>